<feature type="domain" description="NADPH-dependent FMN reductase-like" evidence="3">
    <location>
        <begin position="1"/>
        <end position="113"/>
    </location>
</feature>
<dbReference type="GO" id="GO:0010181">
    <property type="term" value="F:FMN binding"/>
    <property type="evidence" value="ECO:0007669"/>
    <property type="project" value="TreeGrafter"/>
</dbReference>
<sequence length="122" mass="13361">MKILAISGSLRKDSYNTALLKAMKALAPEHIEITLFDELGQIPLFNPDIDPNIIALKNRLAEADGLFLSSPEYARGISGVLKNALNWLVSGEEFVDMPVAIFNISQRASHALDSLHVCLEIS</sequence>
<dbReference type="InterPro" id="IPR029039">
    <property type="entry name" value="Flavoprotein-like_sf"/>
</dbReference>
<dbReference type="Pfam" id="PF03358">
    <property type="entry name" value="FMN_red"/>
    <property type="match status" value="1"/>
</dbReference>
<dbReference type="InterPro" id="IPR005025">
    <property type="entry name" value="FMN_Rdtase-like_dom"/>
</dbReference>
<dbReference type="KEGG" id="mya:MORIYA_1264"/>
<name>A0A330LMS8_9GAMM</name>
<accession>A0A330LMS8</accession>
<keyword evidence="2" id="KW-0288">FMN</keyword>
<dbReference type="Gene3D" id="3.40.50.360">
    <property type="match status" value="1"/>
</dbReference>
<dbReference type="RefSeq" id="WP_112713493.1">
    <property type="nucleotide sequence ID" value="NZ_LS483250.1"/>
</dbReference>
<protein>
    <submittedName>
        <fullName evidence="4">NADPH-dependent FMN reductase</fullName>
    </submittedName>
</protein>
<dbReference type="GO" id="GO:0016491">
    <property type="term" value="F:oxidoreductase activity"/>
    <property type="evidence" value="ECO:0007669"/>
    <property type="project" value="InterPro"/>
</dbReference>
<evidence type="ECO:0000313" key="5">
    <source>
        <dbReference type="Proteomes" id="UP000250163"/>
    </source>
</evidence>
<gene>
    <name evidence="4" type="ORF">MORIYA_1264</name>
</gene>
<proteinExistence type="predicted"/>
<dbReference type="PANTHER" id="PTHR30543">
    <property type="entry name" value="CHROMATE REDUCTASE"/>
    <property type="match status" value="1"/>
</dbReference>
<dbReference type="InterPro" id="IPR050712">
    <property type="entry name" value="NAD(P)H-dep_reductase"/>
</dbReference>
<reference evidence="5" key="1">
    <citation type="submission" date="2018-05" db="EMBL/GenBank/DDBJ databases">
        <authorList>
            <person name="Cea G.-C."/>
            <person name="William W."/>
        </authorList>
    </citation>
    <scope>NUCLEOTIDE SEQUENCE [LARGE SCALE GENOMIC DNA]</scope>
    <source>
        <strain evidence="5">DB21MT 5</strain>
    </source>
</reference>
<dbReference type="EMBL" id="LS483250">
    <property type="protein sequence ID" value="SQD77742.1"/>
    <property type="molecule type" value="Genomic_DNA"/>
</dbReference>
<dbReference type="AlphaFoldDB" id="A0A330LMS8"/>
<evidence type="ECO:0000256" key="2">
    <source>
        <dbReference type="ARBA" id="ARBA00022643"/>
    </source>
</evidence>
<organism evidence="4 5">
    <name type="scientific">Moritella yayanosii</name>
    <dbReference type="NCBI Taxonomy" id="69539"/>
    <lineage>
        <taxon>Bacteria</taxon>
        <taxon>Pseudomonadati</taxon>
        <taxon>Pseudomonadota</taxon>
        <taxon>Gammaproteobacteria</taxon>
        <taxon>Alteromonadales</taxon>
        <taxon>Moritellaceae</taxon>
        <taxon>Moritella</taxon>
    </lineage>
</organism>
<dbReference type="OrthoDB" id="5767802at2"/>
<dbReference type="GO" id="GO:0005829">
    <property type="term" value="C:cytosol"/>
    <property type="evidence" value="ECO:0007669"/>
    <property type="project" value="TreeGrafter"/>
</dbReference>
<keyword evidence="5" id="KW-1185">Reference proteome</keyword>
<dbReference type="SUPFAM" id="SSF52218">
    <property type="entry name" value="Flavoproteins"/>
    <property type="match status" value="1"/>
</dbReference>
<evidence type="ECO:0000313" key="4">
    <source>
        <dbReference type="EMBL" id="SQD77742.1"/>
    </source>
</evidence>
<dbReference type="PANTHER" id="PTHR30543:SF21">
    <property type="entry name" value="NAD(P)H-DEPENDENT FMN REDUCTASE LOT6"/>
    <property type="match status" value="1"/>
</dbReference>
<evidence type="ECO:0000259" key="3">
    <source>
        <dbReference type="Pfam" id="PF03358"/>
    </source>
</evidence>
<evidence type="ECO:0000256" key="1">
    <source>
        <dbReference type="ARBA" id="ARBA00001917"/>
    </source>
</evidence>
<keyword evidence="2" id="KW-0285">Flavoprotein</keyword>
<comment type="cofactor">
    <cofactor evidence="1">
        <name>FMN</name>
        <dbReference type="ChEBI" id="CHEBI:58210"/>
    </cofactor>
</comment>
<dbReference type="Proteomes" id="UP000250163">
    <property type="component" value="Chromosome MORIYA"/>
</dbReference>